<accession>A0A8K0DB95</accession>
<gene>
    <name evidence="2" type="ORF">ILUMI_05059</name>
</gene>
<feature type="compositionally biased region" description="Low complexity" evidence="1">
    <location>
        <begin position="185"/>
        <end position="194"/>
    </location>
</feature>
<reference evidence="2" key="1">
    <citation type="submission" date="2019-08" db="EMBL/GenBank/DDBJ databases">
        <title>The genome of the North American firefly Photinus pyralis.</title>
        <authorList>
            <consortium name="Photinus pyralis genome working group"/>
            <person name="Fallon T.R."/>
            <person name="Sander Lower S.E."/>
            <person name="Weng J.-K."/>
        </authorList>
    </citation>
    <scope>NUCLEOTIDE SEQUENCE</scope>
    <source>
        <strain evidence="2">TRF0915ILg1</strain>
        <tissue evidence="2">Whole body</tissue>
    </source>
</reference>
<proteinExistence type="predicted"/>
<dbReference type="EMBL" id="VTPC01001847">
    <property type="protein sequence ID" value="KAF2901129.1"/>
    <property type="molecule type" value="Genomic_DNA"/>
</dbReference>
<comment type="caution">
    <text evidence="2">The sequence shown here is derived from an EMBL/GenBank/DDBJ whole genome shotgun (WGS) entry which is preliminary data.</text>
</comment>
<dbReference type="Proteomes" id="UP000801492">
    <property type="component" value="Unassembled WGS sequence"/>
</dbReference>
<dbReference type="OrthoDB" id="7367179at2759"/>
<feature type="compositionally biased region" description="Basic and acidic residues" evidence="1">
    <location>
        <begin position="164"/>
        <end position="184"/>
    </location>
</feature>
<feature type="region of interest" description="Disordered" evidence="1">
    <location>
        <begin position="148"/>
        <end position="214"/>
    </location>
</feature>
<name>A0A8K0DB95_IGNLU</name>
<keyword evidence="3" id="KW-1185">Reference proteome</keyword>
<protein>
    <submittedName>
        <fullName evidence="2">Uncharacterized protein</fullName>
    </submittedName>
</protein>
<organism evidence="2 3">
    <name type="scientific">Ignelater luminosus</name>
    <name type="common">Cucubano</name>
    <name type="synonym">Pyrophorus luminosus</name>
    <dbReference type="NCBI Taxonomy" id="2038154"/>
    <lineage>
        <taxon>Eukaryota</taxon>
        <taxon>Metazoa</taxon>
        <taxon>Ecdysozoa</taxon>
        <taxon>Arthropoda</taxon>
        <taxon>Hexapoda</taxon>
        <taxon>Insecta</taxon>
        <taxon>Pterygota</taxon>
        <taxon>Neoptera</taxon>
        <taxon>Endopterygota</taxon>
        <taxon>Coleoptera</taxon>
        <taxon>Polyphaga</taxon>
        <taxon>Elateriformia</taxon>
        <taxon>Elateroidea</taxon>
        <taxon>Elateridae</taxon>
        <taxon>Agrypninae</taxon>
        <taxon>Pyrophorini</taxon>
        <taxon>Ignelater</taxon>
    </lineage>
</organism>
<sequence length="413" mass="47850">MVTWGTTEYVGDGNVAHDFIRYFNSIDVAPSMCTSTLRNNENSNIMTKMSFCNITELESKKMSSRTKIILDMCNNEDSQPKKLAKEAENVNSFLEVNDKLDILAMPVDIIHARFLNSLDPHSLDESLLKNKTCENKTKSDDNQFEHTLHEENNNNLEKFQPESNDDRNSDYQEVSKNENSHEISRSSSDLSNESLHVDKENKPNNVYLRKPPKTNRTFGVNIRKINQEKRMKGNAYLGYRKPANQTNTFHDTETTKRTLEPPCSSSFCDKSKKRQCKEIKVKNFFRCDTTLQHYIKIDKINVPVCKRMFLATFGLEEWRVNNWVKKSNHGISNVEKDNTERKGPGKEAGDPNVVDFRCLEYTPECVIYYKIDFHNDHQPLPQRTKTNVDGNFVFGRLHKERLKIKQSSNISNN</sequence>
<dbReference type="AlphaFoldDB" id="A0A8K0DB95"/>
<evidence type="ECO:0000313" key="2">
    <source>
        <dbReference type="EMBL" id="KAF2901129.1"/>
    </source>
</evidence>
<evidence type="ECO:0000313" key="3">
    <source>
        <dbReference type="Proteomes" id="UP000801492"/>
    </source>
</evidence>
<evidence type="ECO:0000256" key="1">
    <source>
        <dbReference type="SAM" id="MobiDB-lite"/>
    </source>
</evidence>